<organism evidence="3 4">
    <name type="scientific">Escallonia rubra</name>
    <dbReference type="NCBI Taxonomy" id="112253"/>
    <lineage>
        <taxon>Eukaryota</taxon>
        <taxon>Viridiplantae</taxon>
        <taxon>Streptophyta</taxon>
        <taxon>Embryophyta</taxon>
        <taxon>Tracheophyta</taxon>
        <taxon>Spermatophyta</taxon>
        <taxon>Magnoliopsida</taxon>
        <taxon>eudicotyledons</taxon>
        <taxon>Gunneridae</taxon>
        <taxon>Pentapetalae</taxon>
        <taxon>asterids</taxon>
        <taxon>campanulids</taxon>
        <taxon>Escalloniales</taxon>
        <taxon>Escalloniaceae</taxon>
        <taxon>Escallonia</taxon>
    </lineage>
</organism>
<dbReference type="AlphaFoldDB" id="A0AA88RX89"/>
<evidence type="ECO:0000256" key="1">
    <source>
        <dbReference type="SAM" id="MobiDB-lite"/>
    </source>
</evidence>
<evidence type="ECO:0000259" key="2">
    <source>
        <dbReference type="Pfam" id="PF13976"/>
    </source>
</evidence>
<feature type="region of interest" description="Disordered" evidence="1">
    <location>
        <begin position="83"/>
        <end position="108"/>
    </location>
</feature>
<evidence type="ECO:0000313" key="4">
    <source>
        <dbReference type="Proteomes" id="UP001187471"/>
    </source>
</evidence>
<gene>
    <name evidence="3" type="ORF">RJ640_023816</name>
</gene>
<accession>A0AA88RX89</accession>
<dbReference type="Pfam" id="PF13976">
    <property type="entry name" value="gag_pre-integrs"/>
    <property type="match status" value="1"/>
</dbReference>
<protein>
    <recommendedName>
        <fullName evidence="2">GAG-pre-integrase domain-containing protein</fullName>
    </recommendedName>
</protein>
<name>A0AA88RX89_9ASTE</name>
<dbReference type="EMBL" id="JAVXUO010000547">
    <property type="protein sequence ID" value="KAK2991235.1"/>
    <property type="molecule type" value="Genomic_DNA"/>
</dbReference>
<keyword evidence="4" id="KW-1185">Reference proteome</keyword>
<feature type="domain" description="GAG-pre-integrase" evidence="2">
    <location>
        <begin position="183"/>
        <end position="232"/>
    </location>
</feature>
<dbReference type="Proteomes" id="UP001187471">
    <property type="component" value="Unassembled WGS sequence"/>
</dbReference>
<comment type="caution">
    <text evidence="3">The sequence shown here is derived from an EMBL/GenBank/DDBJ whole genome shotgun (WGS) entry which is preliminary data.</text>
</comment>
<evidence type="ECO:0000313" key="3">
    <source>
        <dbReference type="EMBL" id="KAK2991235.1"/>
    </source>
</evidence>
<proteinExistence type="predicted"/>
<sequence>MGLLDDYEDRRSSLLNRNPASTFAAALAEMKSEEVRKKTVDILALPSSNQNVLATPIALATSSRPLFRKKWCDFHKWGFHSNDECKRNPKNKNSVPGYNPPRSPSQPAAVVTDTAVSVAPSSSTPTMELTADELAIISNYRLSQTSNSSGIYASSFPSSSTYCVASDAQTGKVVGTGRKVDHLFVLDHLHLPSTSIAAASTSSKALQLWHSRLGHASLSNLRPLVSSGQFGSITHILTSDSNMLHRPIPYTTTSLPTPTLVDAIDPFAPGPDFPSTSASDIALPSPPPAPQGTLSHGLHYPSASSLQLTAYSDVDWGRDLVDRRSTTSFCFLLGSDKSRPVRWEMKTSYANEMLQKTCTRVAVDCLN</sequence>
<dbReference type="InterPro" id="IPR025724">
    <property type="entry name" value="GAG-pre-integrase_dom"/>
</dbReference>
<reference evidence="3" key="1">
    <citation type="submission" date="2022-12" db="EMBL/GenBank/DDBJ databases">
        <title>Draft genome assemblies for two species of Escallonia (Escalloniales).</title>
        <authorList>
            <person name="Chanderbali A."/>
            <person name="Dervinis C."/>
            <person name="Anghel I."/>
            <person name="Soltis D."/>
            <person name="Soltis P."/>
            <person name="Zapata F."/>
        </authorList>
    </citation>
    <scope>NUCLEOTIDE SEQUENCE</scope>
    <source>
        <strain evidence="3">UCBG92.1500</strain>
        <tissue evidence="3">Leaf</tissue>
    </source>
</reference>